<evidence type="ECO:0000259" key="4">
    <source>
        <dbReference type="SMART" id="SM00128"/>
    </source>
</evidence>
<feature type="region of interest" description="Disordered" evidence="3">
    <location>
        <begin position="1"/>
        <end position="99"/>
    </location>
</feature>
<dbReference type="Gene3D" id="1.10.555.10">
    <property type="entry name" value="Rho GTPase activation protein"/>
    <property type="match status" value="1"/>
</dbReference>
<dbReference type="STRING" id="41875.K8EG67"/>
<dbReference type="GeneID" id="19015416"/>
<feature type="domain" description="Inositol polyphosphate-related phosphatase" evidence="4">
    <location>
        <begin position="134"/>
        <end position="541"/>
    </location>
</feature>
<dbReference type="InterPro" id="IPR000300">
    <property type="entry name" value="IPPc"/>
</dbReference>
<dbReference type="eggNOG" id="KOG0565">
    <property type="taxonomic scope" value="Eukaryota"/>
</dbReference>
<sequence>MNSSSKSSSLRKVEFPSSSSRGGGAFASSSSPQNSCSSWETFDDDDVHCNDENDDDDARARRSVRRRPSLADAQPSNRDRTTEENNNAEKSASARNHHPISEDVAFARMNKPNDVRLRNLFFQRDVSVYSSVAETARIRANTFNANGKKPNEKLDIRDWLMNDDGDDDAVVDVYAVGFQEIVPLQVQKVLKVQDVERDARMWDEKILRCLNSVSARNGVGGGYVKITSVQLVGVYLTIFVREELIRKGSIRERPIATKVATGFSLGFGTGSMNVKLGNKGGCCALIKIRDTTIAFVCAHLAAGSKEEDAKRRNADAAEILQKCVFAPDEDEQGEDERDFRSSNSIRWEKPSRTRTIHDATVSIFFGDLNYRLNAPKDDVLEHVRLKSNEAELNASSFRASASNYIPLLKHDQLLNEMQSGNVLPGYREGSIEFPMTYKFKPGTSRYSGIGRAATSSSKDNINNNESDYENDFNDEFDDGESNSTKADDKEEKKKRAPAWCDRVLWKGDDLHLLGYRDHDEIYHSDHKPVSATFELKCRTVDYNGRLERMLTDLQRKLDAEETNRAHATKVVLESGTMCDFGEVHYCERVTRRIQFKFPRNNHGNAVSFTLGFHGRGGSYDDLVNDTEDDAPKWVRDITPAKATVSAETSVFVDISAFVGGAGTIRSVGASNSLDAVLVIRAEHCQDAYIALTGVYAQNPIFGAPLRSLPPSVFPPDVPSVISTLIDSLFAFGSISKNDLFTQKSSEKERMNAVNNCLRLCGVSQSAFNDMHSSSSSSLLDDFTALSVMSSSKPSSSVVELALALLEFFHALPEPLFGDGSLFTGCFRDEEYMDEAARKQRLENVLRQSLEKTAYASATYTLAFLTNYVGRNSPSSSTRLESVCRAFANAWFSKADASTFSLVRRQEIVKCLLSSSGNTAATTHHQQLNDLFSTTNSTTTTNSNPTNSAAGAAKVTRSLLDL</sequence>
<feature type="compositionally biased region" description="Acidic residues" evidence="3">
    <location>
        <begin position="466"/>
        <end position="480"/>
    </location>
</feature>
<keyword evidence="2" id="KW-0175">Coiled coil</keyword>
<dbReference type="RefSeq" id="XP_007512406.1">
    <property type="nucleotide sequence ID" value="XM_007512344.1"/>
</dbReference>
<dbReference type="AlphaFoldDB" id="K8EG67"/>
<dbReference type="InterPro" id="IPR036691">
    <property type="entry name" value="Endo/exonu/phosph_ase_sf"/>
</dbReference>
<dbReference type="InterPro" id="IPR046985">
    <property type="entry name" value="IP5"/>
</dbReference>
<dbReference type="SUPFAM" id="SSF56219">
    <property type="entry name" value="DNase I-like"/>
    <property type="match status" value="1"/>
</dbReference>
<dbReference type="EMBL" id="FO082273">
    <property type="protein sequence ID" value="CCO17006.1"/>
    <property type="molecule type" value="Genomic_DNA"/>
</dbReference>
<feature type="compositionally biased region" description="Low complexity" evidence="3">
    <location>
        <begin position="15"/>
        <end position="38"/>
    </location>
</feature>
<dbReference type="PANTHER" id="PTHR11200:SF300">
    <property type="entry name" value="TYPE II INOSITOL 1,4,5-TRISPHOSPHATE 5-PHOSPHATASE"/>
    <property type="match status" value="1"/>
</dbReference>
<reference evidence="5 6" key="1">
    <citation type="submission" date="2011-10" db="EMBL/GenBank/DDBJ databases">
        <authorList>
            <person name="Genoscope - CEA"/>
        </authorList>
    </citation>
    <scope>NUCLEOTIDE SEQUENCE [LARGE SCALE GENOMIC DNA]</scope>
    <source>
        <strain evidence="5 6">RCC 1105</strain>
    </source>
</reference>
<dbReference type="GO" id="GO:0046856">
    <property type="term" value="P:phosphatidylinositol dephosphorylation"/>
    <property type="evidence" value="ECO:0007669"/>
    <property type="project" value="InterPro"/>
</dbReference>
<dbReference type="KEGG" id="bpg:Bathy06g04350"/>
<feature type="compositionally biased region" description="Polar residues" evidence="3">
    <location>
        <begin position="84"/>
        <end position="94"/>
    </location>
</feature>
<evidence type="ECO:0000313" key="6">
    <source>
        <dbReference type="Proteomes" id="UP000198341"/>
    </source>
</evidence>
<feature type="region of interest" description="Disordered" evidence="3">
    <location>
        <begin position="450"/>
        <end position="492"/>
    </location>
</feature>
<organism evidence="5 6">
    <name type="scientific">Bathycoccus prasinos</name>
    <dbReference type="NCBI Taxonomy" id="41875"/>
    <lineage>
        <taxon>Eukaryota</taxon>
        <taxon>Viridiplantae</taxon>
        <taxon>Chlorophyta</taxon>
        <taxon>Mamiellophyceae</taxon>
        <taxon>Mamiellales</taxon>
        <taxon>Bathycoccaceae</taxon>
        <taxon>Bathycoccus</taxon>
    </lineage>
</organism>
<dbReference type="InterPro" id="IPR013783">
    <property type="entry name" value="Ig-like_fold"/>
</dbReference>
<dbReference type="Proteomes" id="UP000198341">
    <property type="component" value="Chromosome 6"/>
</dbReference>
<dbReference type="OrthoDB" id="62798at2759"/>
<protein>
    <submittedName>
        <fullName evidence="5">Unnamed protein product</fullName>
    </submittedName>
</protein>
<dbReference type="SMART" id="SM00128">
    <property type="entry name" value="IPPc"/>
    <property type="match status" value="1"/>
</dbReference>
<dbReference type="Gene3D" id="2.60.40.10">
    <property type="entry name" value="Immunoglobulins"/>
    <property type="match status" value="1"/>
</dbReference>
<feature type="coiled-coil region" evidence="2">
    <location>
        <begin position="543"/>
        <end position="570"/>
    </location>
</feature>
<dbReference type="InterPro" id="IPR008936">
    <property type="entry name" value="Rho_GTPase_activation_prot"/>
</dbReference>
<keyword evidence="6" id="KW-1185">Reference proteome</keyword>
<name>K8EG67_9CHLO</name>
<dbReference type="Pfam" id="PF22669">
    <property type="entry name" value="Exo_endo_phos2"/>
    <property type="match status" value="2"/>
</dbReference>
<accession>K8EG67</accession>
<dbReference type="PANTHER" id="PTHR11200">
    <property type="entry name" value="INOSITOL 5-PHOSPHATASE"/>
    <property type="match status" value="1"/>
</dbReference>
<evidence type="ECO:0000256" key="1">
    <source>
        <dbReference type="ARBA" id="ARBA00010768"/>
    </source>
</evidence>
<dbReference type="GO" id="GO:0004439">
    <property type="term" value="F:phosphatidylinositol-4,5-bisphosphate 5-phosphatase activity"/>
    <property type="evidence" value="ECO:0007669"/>
    <property type="project" value="TreeGrafter"/>
</dbReference>
<evidence type="ECO:0000313" key="5">
    <source>
        <dbReference type="EMBL" id="CCO17006.1"/>
    </source>
</evidence>
<gene>
    <name evidence="5" type="ORF">Bathy06g04350</name>
</gene>
<evidence type="ECO:0000256" key="2">
    <source>
        <dbReference type="SAM" id="Coils"/>
    </source>
</evidence>
<evidence type="ECO:0000256" key="3">
    <source>
        <dbReference type="SAM" id="MobiDB-lite"/>
    </source>
</evidence>
<proteinExistence type="inferred from homology"/>
<comment type="similarity">
    <text evidence="1">Belongs to the inositol polyphosphate 5-phosphatase family.</text>
</comment>
<dbReference type="Gene3D" id="3.60.10.10">
    <property type="entry name" value="Endonuclease/exonuclease/phosphatase"/>
    <property type="match status" value="1"/>
</dbReference>
<feature type="compositionally biased region" description="Acidic residues" evidence="3">
    <location>
        <begin position="41"/>
        <end position="57"/>
    </location>
</feature>